<dbReference type="AlphaFoldDB" id="X1EZ84"/>
<comment type="caution">
    <text evidence="1">The sequence shown here is derived from an EMBL/GenBank/DDBJ whole genome shotgun (WGS) entry which is preliminary data.</text>
</comment>
<feature type="non-terminal residue" evidence="1">
    <location>
        <position position="33"/>
    </location>
</feature>
<gene>
    <name evidence="1" type="ORF">S01H4_56453</name>
</gene>
<accession>X1EZ84</accession>
<name>X1EZ84_9ZZZZ</name>
<reference evidence="1" key="1">
    <citation type="journal article" date="2014" name="Front. Microbiol.">
        <title>High frequency of phylogenetically diverse reductive dehalogenase-homologous genes in deep subseafloor sedimentary metagenomes.</title>
        <authorList>
            <person name="Kawai M."/>
            <person name="Futagami T."/>
            <person name="Toyoda A."/>
            <person name="Takaki Y."/>
            <person name="Nishi S."/>
            <person name="Hori S."/>
            <person name="Arai W."/>
            <person name="Tsubouchi T."/>
            <person name="Morono Y."/>
            <person name="Uchiyama I."/>
            <person name="Ito T."/>
            <person name="Fujiyama A."/>
            <person name="Inagaki F."/>
            <person name="Takami H."/>
        </authorList>
    </citation>
    <scope>NUCLEOTIDE SEQUENCE</scope>
    <source>
        <strain evidence="1">Expedition CK06-06</strain>
    </source>
</reference>
<protein>
    <submittedName>
        <fullName evidence="1">Uncharacterized protein</fullName>
    </submittedName>
</protein>
<organism evidence="1">
    <name type="scientific">marine sediment metagenome</name>
    <dbReference type="NCBI Taxonomy" id="412755"/>
    <lineage>
        <taxon>unclassified sequences</taxon>
        <taxon>metagenomes</taxon>
        <taxon>ecological metagenomes</taxon>
    </lineage>
</organism>
<sequence length="33" mass="3677">MFGSPLVVRWPANELTESGYSFYDQRGGGAIDR</sequence>
<evidence type="ECO:0000313" key="1">
    <source>
        <dbReference type="EMBL" id="GAH13903.1"/>
    </source>
</evidence>
<dbReference type="EMBL" id="BART01032712">
    <property type="protein sequence ID" value="GAH13903.1"/>
    <property type="molecule type" value="Genomic_DNA"/>
</dbReference>
<proteinExistence type="predicted"/>